<dbReference type="PANTHER" id="PTHR46494:SF3">
    <property type="entry name" value="ZINC TRANSPORT PROTEIN ZNTB"/>
    <property type="match status" value="1"/>
</dbReference>
<evidence type="ECO:0000256" key="5">
    <source>
        <dbReference type="SAM" id="Phobius"/>
    </source>
</evidence>
<evidence type="ECO:0000313" key="6">
    <source>
        <dbReference type="EMBL" id="KAK5059298.1"/>
    </source>
</evidence>
<dbReference type="Pfam" id="PF01544">
    <property type="entry name" value="CorA"/>
    <property type="match status" value="1"/>
</dbReference>
<keyword evidence="4 5" id="KW-0472">Membrane</keyword>
<gene>
    <name evidence="6" type="ORF">LTR69_006588</name>
</gene>
<comment type="caution">
    <text evidence="6">The sequence shown here is derived from an EMBL/GenBank/DDBJ whole genome shotgun (WGS) entry which is preliminary data.</text>
</comment>
<keyword evidence="7" id="KW-1185">Reference proteome</keyword>
<sequence>MQQAISSQADLMGLIQEELQRYAADQANKTPLSIVSIDRWQTLSCEPWLEGLIAGMKESEQSVNAVTREVDRLLDRVYKTVSINDARRSIELNESLWRLSWVTFIFLPMTFLAGFFGMNVDIFSHNPDVKWYFIAVVPFMTVVLLLWSVFRSLLDRNAASKSLDTRRASRMK</sequence>
<keyword evidence="3 5" id="KW-1133">Transmembrane helix</keyword>
<name>A0ABR0JA21_9EURO</name>
<dbReference type="Gene3D" id="1.20.58.340">
    <property type="entry name" value="Magnesium transport protein CorA, transmembrane region"/>
    <property type="match status" value="1"/>
</dbReference>
<dbReference type="Proteomes" id="UP001345691">
    <property type="component" value="Unassembled WGS sequence"/>
</dbReference>
<organism evidence="6 7">
    <name type="scientific">Exophiala sideris</name>
    <dbReference type="NCBI Taxonomy" id="1016849"/>
    <lineage>
        <taxon>Eukaryota</taxon>
        <taxon>Fungi</taxon>
        <taxon>Dikarya</taxon>
        <taxon>Ascomycota</taxon>
        <taxon>Pezizomycotina</taxon>
        <taxon>Eurotiomycetes</taxon>
        <taxon>Chaetothyriomycetidae</taxon>
        <taxon>Chaetothyriales</taxon>
        <taxon>Herpotrichiellaceae</taxon>
        <taxon>Exophiala</taxon>
    </lineage>
</organism>
<feature type="transmembrane region" description="Helical" evidence="5">
    <location>
        <begin position="129"/>
        <end position="150"/>
    </location>
</feature>
<reference evidence="6 7" key="1">
    <citation type="submission" date="2023-08" db="EMBL/GenBank/DDBJ databases">
        <title>Black Yeasts Isolated from many extreme environments.</title>
        <authorList>
            <person name="Coleine C."/>
            <person name="Stajich J.E."/>
            <person name="Selbmann L."/>
        </authorList>
    </citation>
    <scope>NUCLEOTIDE SEQUENCE [LARGE SCALE GENOMIC DNA]</scope>
    <source>
        <strain evidence="6 7">CCFEE 6328</strain>
    </source>
</reference>
<comment type="subcellular location">
    <subcellularLocation>
        <location evidence="1">Cell membrane</location>
        <topology evidence="1">Multi-pass membrane protein</topology>
    </subcellularLocation>
</comment>
<feature type="transmembrane region" description="Helical" evidence="5">
    <location>
        <begin position="96"/>
        <end position="117"/>
    </location>
</feature>
<evidence type="ECO:0000256" key="3">
    <source>
        <dbReference type="ARBA" id="ARBA00022989"/>
    </source>
</evidence>
<proteinExistence type="predicted"/>
<evidence type="ECO:0000256" key="1">
    <source>
        <dbReference type="ARBA" id="ARBA00004651"/>
    </source>
</evidence>
<evidence type="ECO:0000256" key="2">
    <source>
        <dbReference type="ARBA" id="ARBA00022692"/>
    </source>
</evidence>
<accession>A0ABR0JA21</accession>
<dbReference type="SUPFAM" id="SSF144083">
    <property type="entry name" value="Magnesium transport protein CorA, transmembrane region"/>
    <property type="match status" value="1"/>
</dbReference>
<protein>
    <submittedName>
        <fullName evidence="6">Uncharacterized protein</fullName>
    </submittedName>
</protein>
<keyword evidence="2 5" id="KW-0812">Transmembrane</keyword>
<evidence type="ECO:0000256" key="4">
    <source>
        <dbReference type="ARBA" id="ARBA00023136"/>
    </source>
</evidence>
<dbReference type="InterPro" id="IPR002523">
    <property type="entry name" value="MgTranspt_CorA/ZnTranspt_ZntB"/>
</dbReference>
<dbReference type="InterPro" id="IPR045863">
    <property type="entry name" value="CorA_TM1_TM2"/>
</dbReference>
<dbReference type="PANTHER" id="PTHR46494">
    <property type="entry name" value="CORA FAMILY METAL ION TRANSPORTER (EUROFUNG)"/>
    <property type="match status" value="1"/>
</dbReference>
<dbReference type="EMBL" id="JAVRRF010000013">
    <property type="protein sequence ID" value="KAK5059298.1"/>
    <property type="molecule type" value="Genomic_DNA"/>
</dbReference>
<evidence type="ECO:0000313" key="7">
    <source>
        <dbReference type="Proteomes" id="UP001345691"/>
    </source>
</evidence>